<feature type="compositionally biased region" description="Basic and acidic residues" evidence="2">
    <location>
        <begin position="209"/>
        <end position="219"/>
    </location>
</feature>
<dbReference type="Proteomes" id="UP000179807">
    <property type="component" value="Unassembled WGS sequence"/>
</dbReference>
<dbReference type="GO" id="GO:0003924">
    <property type="term" value="F:GTPase activity"/>
    <property type="evidence" value="ECO:0007669"/>
    <property type="project" value="InterPro"/>
</dbReference>
<reference evidence="3" key="1">
    <citation type="submission" date="2016-10" db="EMBL/GenBank/DDBJ databases">
        <authorList>
            <person name="Benchimol M."/>
            <person name="Almeida L.G."/>
            <person name="Vasconcelos A.T."/>
            <person name="Perreira-Neves A."/>
            <person name="Rosa I.A."/>
            <person name="Tasca T."/>
            <person name="Bogo M.R."/>
            <person name="de Souza W."/>
        </authorList>
    </citation>
    <scope>NUCLEOTIDE SEQUENCE [LARGE SCALE GENOMIC DNA]</scope>
    <source>
        <strain evidence="3">K</strain>
    </source>
</reference>
<dbReference type="PROSITE" id="PS51420">
    <property type="entry name" value="RHO"/>
    <property type="match status" value="1"/>
</dbReference>
<evidence type="ECO:0000256" key="1">
    <source>
        <dbReference type="ARBA" id="ARBA00022741"/>
    </source>
</evidence>
<dbReference type="GO" id="GO:0005525">
    <property type="term" value="F:GTP binding"/>
    <property type="evidence" value="ECO:0007669"/>
    <property type="project" value="InterPro"/>
</dbReference>
<dbReference type="AlphaFoldDB" id="A0A1J4KAX3"/>
<keyword evidence="4" id="KW-1185">Reference proteome</keyword>
<dbReference type="EMBL" id="MLAK01000679">
    <property type="protein sequence ID" value="OHT08048.1"/>
    <property type="molecule type" value="Genomic_DNA"/>
</dbReference>
<proteinExistence type="predicted"/>
<dbReference type="PROSITE" id="PS51421">
    <property type="entry name" value="RAS"/>
    <property type="match status" value="1"/>
</dbReference>
<dbReference type="SMART" id="SM00174">
    <property type="entry name" value="RHO"/>
    <property type="match status" value="1"/>
</dbReference>
<dbReference type="Gene3D" id="3.40.50.300">
    <property type="entry name" value="P-loop containing nucleotide triphosphate hydrolases"/>
    <property type="match status" value="1"/>
</dbReference>
<name>A0A1J4KAX3_9EUKA</name>
<keyword evidence="1" id="KW-0547">Nucleotide-binding</keyword>
<dbReference type="PANTHER" id="PTHR47978">
    <property type="match status" value="1"/>
</dbReference>
<dbReference type="SMART" id="SM00177">
    <property type="entry name" value="ARF"/>
    <property type="match status" value="1"/>
</dbReference>
<gene>
    <name evidence="3" type="ORF">TRFO_23584</name>
</gene>
<dbReference type="OrthoDB" id="63533at2759"/>
<dbReference type="NCBIfam" id="TIGR00231">
    <property type="entry name" value="small_GTP"/>
    <property type="match status" value="1"/>
</dbReference>
<dbReference type="Pfam" id="PF00071">
    <property type="entry name" value="Ras"/>
    <property type="match status" value="1"/>
</dbReference>
<dbReference type="SUPFAM" id="SSF52540">
    <property type="entry name" value="P-loop containing nucleoside triphosphate hydrolases"/>
    <property type="match status" value="1"/>
</dbReference>
<dbReference type="GeneID" id="94837941"/>
<dbReference type="FunFam" id="3.40.50.300:FF:002608">
    <property type="entry name" value="Small GTP-binding protein, putative"/>
    <property type="match status" value="1"/>
</dbReference>
<feature type="region of interest" description="Disordered" evidence="2">
    <location>
        <begin position="189"/>
        <end position="219"/>
    </location>
</feature>
<evidence type="ECO:0000313" key="4">
    <source>
        <dbReference type="Proteomes" id="UP000179807"/>
    </source>
</evidence>
<dbReference type="PRINTS" id="PR00449">
    <property type="entry name" value="RASTRNSFRMNG"/>
</dbReference>
<dbReference type="InterPro" id="IPR005225">
    <property type="entry name" value="Small_GTP-bd"/>
</dbReference>
<accession>A0A1J4KAX3</accession>
<feature type="compositionally biased region" description="Low complexity" evidence="2">
    <location>
        <begin position="189"/>
        <end position="205"/>
    </location>
</feature>
<dbReference type="RefSeq" id="XP_068361184.1">
    <property type="nucleotide sequence ID" value="XM_068503237.1"/>
</dbReference>
<dbReference type="SMART" id="SM00173">
    <property type="entry name" value="RAS"/>
    <property type="match status" value="1"/>
</dbReference>
<dbReference type="InterPro" id="IPR001806">
    <property type="entry name" value="Small_GTPase"/>
</dbReference>
<evidence type="ECO:0000313" key="3">
    <source>
        <dbReference type="EMBL" id="OHT08048.1"/>
    </source>
</evidence>
<organism evidence="3 4">
    <name type="scientific">Tritrichomonas foetus</name>
    <dbReference type="NCBI Taxonomy" id="1144522"/>
    <lineage>
        <taxon>Eukaryota</taxon>
        <taxon>Metamonada</taxon>
        <taxon>Parabasalia</taxon>
        <taxon>Tritrichomonadida</taxon>
        <taxon>Tritrichomonadidae</taxon>
        <taxon>Tritrichomonas</taxon>
    </lineage>
</organism>
<sequence length="219" mass="24689">MEDVYDQNLGFVTVYFVIDSLMKKVKIVLVGSMHTGKTSIVNRYVYGDFTLHTVSTTQPAFSQKTLTHKHKEMSLEIWDTAGQERYHALSPLFYRDAEAGIVVFDITDKESFSKASKWISELKQERGNNVFIVLAGNKSDLDSQRVIDKSVALKLAQANKAPYFETSAKTNDNVESVFTAICDNVVERMSSMPSSEPSRSIRSSIQFSDDQKKSEKKCC</sequence>
<comment type="caution">
    <text evidence="3">The sequence shown here is derived from an EMBL/GenBank/DDBJ whole genome shotgun (WGS) entry which is preliminary data.</text>
</comment>
<protein>
    <submittedName>
        <fullName evidence="3">Small GTP-binding protein</fullName>
    </submittedName>
</protein>
<evidence type="ECO:0000256" key="2">
    <source>
        <dbReference type="SAM" id="MobiDB-lite"/>
    </source>
</evidence>
<dbReference type="InterPro" id="IPR027417">
    <property type="entry name" value="P-loop_NTPase"/>
</dbReference>
<dbReference type="PROSITE" id="PS51419">
    <property type="entry name" value="RAB"/>
    <property type="match status" value="1"/>
</dbReference>
<dbReference type="SMART" id="SM00175">
    <property type="entry name" value="RAB"/>
    <property type="match status" value="1"/>
</dbReference>
<dbReference type="VEuPathDB" id="TrichDB:TRFO_23584"/>
<dbReference type="SMART" id="SM00176">
    <property type="entry name" value="RAN"/>
    <property type="match status" value="1"/>
</dbReference>